<evidence type="ECO:0000313" key="3">
    <source>
        <dbReference type="EMBL" id="MBC2959792.1"/>
    </source>
</evidence>
<protein>
    <submittedName>
        <fullName evidence="3">PD40 domain-containing protein</fullName>
    </submittedName>
</protein>
<dbReference type="InterPro" id="IPR011659">
    <property type="entry name" value="WD40"/>
</dbReference>
<organism evidence="3 4">
    <name type="scientific">Nocardioides deserti</name>
    <dbReference type="NCBI Taxonomy" id="1588644"/>
    <lineage>
        <taxon>Bacteria</taxon>
        <taxon>Bacillati</taxon>
        <taxon>Actinomycetota</taxon>
        <taxon>Actinomycetes</taxon>
        <taxon>Propionibacteriales</taxon>
        <taxon>Nocardioidaceae</taxon>
        <taxon>Nocardioides</taxon>
    </lineage>
</organism>
<feature type="signal peptide" evidence="2">
    <location>
        <begin position="1"/>
        <end position="26"/>
    </location>
</feature>
<dbReference type="InterPro" id="IPR011042">
    <property type="entry name" value="6-blade_b-propeller_TolB-like"/>
</dbReference>
<dbReference type="Pfam" id="PF07676">
    <property type="entry name" value="PD40"/>
    <property type="match status" value="3"/>
</dbReference>
<keyword evidence="4" id="KW-1185">Reference proteome</keyword>
<sequence length="311" mass="32714">MGIGRRACVAFLVLGTAVVGPGPAVAAEGRAVPAVRNGDLVFVSNGATVATQAPRAAAYDRLTDGGVPQYSPDGRWIAFARDGVRVRSVADGTERLISELDPPGMPAGLAWSPDGRRIAVAAGADLVEVDVATGATRLVHTSTDGPVQEPAWSPDGSRIAYSTGSVIRLVRPDGTGLRKLTTGGTINSDPDWSPDSRRVAFITNRYAAPDAHPRAATELVVLPRSGQGSPVRVSHLARPQGIFFIDVAWSPDGRKIAALQFNADQLPTPEDTDERFKVRAYLPDGSHSYSLTGPIVGDDGPEGLDWAPLVR</sequence>
<proteinExistence type="inferred from homology"/>
<dbReference type="Gene3D" id="2.120.10.30">
    <property type="entry name" value="TolB, C-terminal domain"/>
    <property type="match status" value="1"/>
</dbReference>
<accession>A0ABR6U5U0</accession>
<feature type="chain" id="PRO_5047209214" evidence="2">
    <location>
        <begin position="27"/>
        <end position="311"/>
    </location>
</feature>
<keyword evidence="2" id="KW-0732">Signal</keyword>
<evidence type="ECO:0000313" key="4">
    <source>
        <dbReference type="Proteomes" id="UP000604001"/>
    </source>
</evidence>
<reference evidence="3 4" key="1">
    <citation type="submission" date="2020-08" db="EMBL/GenBank/DDBJ databases">
        <title>novel species in genus Nocardioides.</title>
        <authorList>
            <person name="Zhang G."/>
        </authorList>
    </citation>
    <scope>NUCLEOTIDE SEQUENCE [LARGE SCALE GENOMIC DNA]</scope>
    <source>
        <strain evidence="3 4">SC8A-24</strain>
    </source>
</reference>
<dbReference type="RefSeq" id="WP_186345085.1">
    <property type="nucleotide sequence ID" value="NZ_BMMR01000003.1"/>
</dbReference>
<evidence type="ECO:0000256" key="1">
    <source>
        <dbReference type="ARBA" id="ARBA00009820"/>
    </source>
</evidence>
<name>A0ABR6U5U0_9ACTN</name>
<comment type="caution">
    <text evidence="3">The sequence shown here is derived from an EMBL/GenBank/DDBJ whole genome shotgun (WGS) entry which is preliminary data.</text>
</comment>
<dbReference type="SUPFAM" id="SSF82171">
    <property type="entry name" value="DPP6 N-terminal domain-like"/>
    <property type="match status" value="1"/>
</dbReference>
<evidence type="ECO:0000256" key="2">
    <source>
        <dbReference type="SAM" id="SignalP"/>
    </source>
</evidence>
<dbReference type="PANTHER" id="PTHR36842">
    <property type="entry name" value="PROTEIN TOLB HOMOLOG"/>
    <property type="match status" value="1"/>
</dbReference>
<dbReference type="Proteomes" id="UP000604001">
    <property type="component" value="Unassembled WGS sequence"/>
</dbReference>
<dbReference type="EMBL" id="JACMYC010000003">
    <property type="protein sequence ID" value="MBC2959792.1"/>
    <property type="molecule type" value="Genomic_DNA"/>
</dbReference>
<dbReference type="PANTHER" id="PTHR36842:SF1">
    <property type="entry name" value="PROTEIN TOLB"/>
    <property type="match status" value="1"/>
</dbReference>
<gene>
    <name evidence="3" type="ORF">H7344_05730</name>
</gene>
<comment type="similarity">
    <text evidence="1">Belongs to the TolB family.</text>
</comment>